<evidence type="ECO:0000256" key="1">
    <source>
        <dbReference type="SAM" id="MobiDB-lite"/>
    </source>
</evidence>
<evidence type="ECO:0000313" key="2">
    <source>
        <dbReference type="EMBL" id="VFQ77312.1"/>
    </source>
</evidence>
<name>A0A484LLD9_9ASTE</name>
<feature type="region of interest" description="Disordered" evidence="1">
    <location>
        <begin position="1"/>
        <end position="27"/>
    </location>
</feature>
<accession>A0A484LLD9</accession>
<organism evidence="2 3">
    <name type="scientific">Cuscuta campestris</name>
    <dbReference type="NCBI Taxonomy" id="132261"/>
    <lineage>
        <taxon>Eukaryota</taxon>
        <taxon>Viridiplantae</taxon>
        <taxon>Streptophyta</taxon>
        <taxon>Embryophyta</taxon>
        <taxon>Tracheophyta</taxon>
        <taxon>Spermatophyta</taxon>
        <taxon>Magnoliopsida</taxon>
        <taxon>eudicotyledons</taxon>
        <taxon>Gunneridae</taxon>
        <taxon>Pentapetalae</taxon>
        <taxon>asterids</taxon>
        <taxon>lamiids</taxon>
        <taxon>Solanales</taxon>
        <taxon>Convolvulaceae</taxon>
        <taxon>Cuscuteae</taxon>
        <taxon>Cuscuta</taxon>
        <taxon>Cuscuta subgen. Grammica</taxon>
        <taxon>Cuscuta sect. Cleistogrammica</taxon>
    </lineage>
</organism>
<dbReference type="AlphaFoldDB" id="A0A484LLD9"/>
<dbReference type="EMBL" id="OOIL02001668">
    <property type="protein sequence ID" value="VFQ77312.1"/>
    <property type="molecule type" value="Genomic_DNA"/>
</dbReference>
<feature type="compositionally biased region" description="Polar residues" evidence="1">
    <location>
        <begin position="259"/>
        <end position="276"/>
    </location>
</feature>
<keyword evidence="3" id="KW-1185">Reference proteome</keyword>
<protein>
    <submittedName>
        <fullName evidence="2">Uncharacterized protein</fullName>
    </submittedName>
</protein>
<sequence>MAKSHLSSGSKGGETSSSSKVASGSTVLRLSCSSEDKTVAGSISNTADVVHPSFITNPAYPPVVIQKDVHSTLKPMAISAEPNQPNLSQAFRVLNDQAEPFKPTTTLSQTQSNKWGVPSKSLRELKASTLKMNEVPNKNTVVGSQPLSLMDMDMVIKRSMPISLMDMPLWGSTREEDTYIGKEQIIQEEGGEDGEVDVVQPLEKVQKLPFGEHNTEANFDQDEATIEVDQHHHDDVHIVDDFNLKGGGKGKKKKKKKNNTLNTGQHFNGKQHNNKK</sequence>
<gene>
    <name evidence="2" type="ORF">CCAM_LOCUS19088</name>
</gene>
<dbReference type="Proteomes" id="UP000595140">
    <property type="component" value="Unassembled WGS sequence"/>
</dbReference>
<feature type="compositionally biased region" description="Low complexity" evidence="1">
    <location>
        <begin position="7"/>
        <end position="25"/>
    </location>
</feature>
<feature type="region of interest" description="Disordered" evidence="1">
    <location>
        <begin position="237"/>
        <end position="276"/>
    </location>
</feature>
<feature type="compositionally biased region" description="Basic residues" evidence="1">
    <location>
        <begin position="248"/>
        <end position="258"/>
    </location>
</feature>
<reference evidence="2 3" key="1">
    <citation type="submission" date="2018-04" db="EMBL/GenBank/DDBJ databases">
        <authorList>
            <person name="Vogel A."/>
        </authorList>
    </citation>
    <scope>NUCLEOTIDE SEQUENCE [LARGE SCALE GENOMIC DNA]</scope>
</reference>
<proteinExistence type="predicted"/>
<evidence type="ECO:0000313" key="3">
    <source>
        <dbReference type="Proteomes" id="UP000595140"/>
    </source>
</evidence>